<keyword evidence="4" id="KW-0472">Membrane</keyword>
<keyword evidence="4" id="KW-1133">Transmembrane helix</keyword>
<dbReference type="GO" id="GO:0045429">
    <property type="term" value="P:positive regulation of nitric oxide biosynthetic process"/>
    <property type="evidence" value="ECO:0007669"/>
    <property type="project" value="TreeGrafter"/>
</dbReference>
<dbReference type="EMBL" id="QEOP01000001">
    <property type="protein sequence ID" value="PVZ96270.1"/>
    <property type="molecule type" value="Genomic_DNA"/>
</dbReference>
<protein>
    <submittedName>
        <fullName evidence="5">N(G),N(G)-dimethylarginine dimethylaminohydrolase</fullName>
    </submittedName>
</protein>
<gene>
    <name evidence="5" type="ORF">DDQ50_00365</name>
</gene>
<name>A0A2V1HY08_9MICO</name>
<dbReference type="GO" id="GO:0006525">
    <property type="term" value="P:arginine metabolic process"/>
    <property type="evidence" value="ECO:0007669"/>
    <property type="project" value="TreeGrafter"/>
</dbReference>
<dbReference type="Gene3D" id="3.75.10.10">
    <property type="entry name" value="L-arginine/glycine Amidinotransferase, Chain A"/>
    <property type="match status" value="1"/>
</dbReference>
<sequence>MNGVVSSLVGVNLTFIVAVIILTIAAAPRLFDRIVTARPAKLRSGRVLLVRLPSPDLADGVVTHMEKSEIDTELADTQWADYVDAFRAEGWNILEVPIAPDLADSVFVEDAVVVFGDVAVITRPGSEHRLAEIDDVETTVRSLGMSVARITEPATLDGGDVLVVGDTVYVGRGGRTNAEGVAQLRELLRPSGRTVVAVPVTGALHLKSAVTALPDGTVIGDPSSVDPRLFPSFLEMPEPEGAHVVELAPGVVLMSDAAPRSKELVESLGYRVVTVGISEFEKLEGCVTCLSVRIR</sequence>
<evidence type="ECO:0000256" key="1">
    <source>
        <dbReference type="ARBA" id="ARBA00008532"/>
    </source>
</evidence>
<keyword evidence="2 5" id="KW-0378">Hydrolase</keyword>
<feature type="transmembrane region" description="Helical" evidence="4">
    <location>
        <begin position="12"/>
        <end position="31"/>
    </location>
</feature>
<dbReference type="GO" id="GO:0016597">
    <property type="term" value="F:amino acid binding"/>
    <property type="evidence" value="ECO:0007669"/>
    <property type="project" value="TreeGrafter"/>
</dbReference>
<proteinExistence type="inferred from homology"/>
<dbReference type="InterPro" id="IPR033199">
    <property type="entry name" value="DDAH-like"/>
</dbReference>
<reference evidence="5 6" key="1">
    <citation type="submission" date="2018-05" db="EMBL/GenBank/DDBJ databases">
        <title>Amnibacterium sp. M8JJ-5, whole genome shotgun sequence.</title>
        <authorList>
            <person name="Tuo L."/>
        </authorList>
    </citation>
    <scope>NUCLEOTIDE SEQUENCE [LARGE SCALE GENOMIC DNA]</scope>
    <source>
        <strain evidence="5 6">M8JJ-5</strain>
    </source>
</reference>
<organism evidence="5 6">
    <name type="scientific">Amnibacterium flavum</name>
    <dbReference type="NCBI Taxonomy" id="2173173"/>
    <lineage>
        <taxon>Bacteria</taxon>
        <taxon>Bacillati</taxon>
        <taxon>Actinomycetota</taxon>
        <taxon>Actinomycetes</taxon>
        <taxon>Micrococcales</taxon>
        <taxon>Microbacteriaceae</taxon>
        <taxon>Amnibacterium</taxon>
    </lineage>
</organism>
<dbReference type="GO" id="GO:0000052">
    <property type="term" value="P:citrulline metabolic process"/>
    <property type="evidence" value="ECO:0007669"/>
    <property type="project" value="TreeGrafter"/>
</dbReference>
<dbReference type="PANTHER" id="PTHR12737:SF9">
    <property type="entry name" value="DIMETHYLARGININASE"/>
    <property type="match status" value="1"/>
</dbReference>
<evidence type="ECO:0000256" key="3">
    <source>
        <dbReference type="PIRSR" id="PIRSR633199-1"/>
    </source>
</evidence>
<dbReference type="GO" id="GO:0016403">
    <property type="term" value="F:dimethylargininase activity"/>
    <property type="evidence" value="ECO:0007669"/>
    <property type="project" value="TreeGrafter"/>
</dbReference>
<evidence type="ECO:0000256" key="2">
    <source>
        <dbReference type="ARBA" id="ARBA00022801"/>
    </source>
</evidence>
<comment type="caution">
    <text evidence="5">The sequence shown here is derived from an EMBL/GenBank/DDBJ whole genome shotgun (WGS) entry which is preliminary data.</text>
</comment>
<keyword evidence="4" id="KW-0812">Transmembrane</keyword>
<comment type="similarity">
    <text evidence="1">Belongs to the DDAH family.</text>
</comment>
<dbReference type="SUPFAM" id="SSF55909">
    <property type="entry name" value="Pentein"/>
    <property type="match status" value="1"/>
</dbReference>
<keyword evidence="6" id="KW-1185">Reference proteome</keyword>
<dbReference type="AlphaFoldDB" id="A0A2V1HY08"/>
<dbReference type="NCBIfam" id="NF045660">
    <property type="entry name" value="DiMthArgaseDdahStm"/>
    <property type="match status" value="1"/>
</dbReference>
<dbReference type="OrthoDB" id="3196313at2"/>
<evidence type="ECO:0000313" key="6">
    <source>
        <dbReference type="Proteomes" id="UP000244893"/>
    </source>
</evidence>
<evidence type="ECO:0000256" key="4">
    <source>
        <dbReference type="SAM" id="Phobius"/>
    </source>
</evidence>
<feature type="active site" description="Nucleophile" evidence="3">
    <location>
        <position position="289"/>
    </location>
</feature>
<dbReference type="Proteomes" id="UP000244893">
    <property type="component" value="Unassembled WGS sequence"/>
</dbReference>
<accession>A0A2V1HY08</accession>
<feature type="active site" description="Proton donor" evidence="3">
    <location>
        <position position="205"/>
    </location>
</feature>
<dbReference type="PANTHER" id="PTHR12737">
    <property type="entry name" value="DIMETHYLARGININE DIMETHYLAMINOHYDROLASE"/>
    <property type="match status" value="1"/>
</dbReference>
<evidence type="ECO:0000313" key="5">
    <source>
        <dbReference type="EMBL" id="PVZ96270.1"/>
    </source>
</evidence>